<evidence type="ECO:0008006" key="7">
    <source>
        <dbReference type="Google" id="ProtNLM"/>
    </source>
</evidence>
<name>A0AAD9W214_PHOAM</name>
<dbReference type="GO" id="GO:0006412">
    <property type="term" value="P:translation"/>
    <property type="evidence" value="ECO:0007669"/>
    <property type="project" value="InterPro"/>
</dbReference>
<reference evidence="5" key="1">
    <citation type="submission" date="2023-06" db="EMBL/GenBank/DDBJ databases">
        <authorList>
            <person name="Noh H."/>
        </authorList>
    </citation>
    <scope>NUCLEOTIDE SEQUENCE</scope>
    <source>
        <strain evidence="5">DUCC20226</strain>
    </source>
</reference>
<evidence type="ECO:0000313" key="6">
    <source>
        <dbReference type="Proteomes" id="UP001265746"/>
    </source>
</evidence>
<keyword evidence="2" id="KW-0689">Ribosomal protein</keyword>
<feature type="region of interest" description="Disordered" evidence="4">
    <location>
        <begin position="147"/>
        <end position="168"/>
    </location>
</feature>
<keyword evidence="3" id="KW-0687">Ribonucleoprotein</keyword>
<dbReference type="Proteomes" id="UP001265746">
    <property type="component" value="Unassembled WGS sequence"/>
</dbReference>
<dbReference type="InterPro" id="IPR000271">
    <property type="entry name" value="Ribosomal_bL34"/>
</dbReference>
<evidence type="ECO:0000256" key="3">
    <source>
        <dbReference type="ARBA" id="ARBA00023274"/>
    </source>
</evidence>
<dbReference type="GO" id="GO:0005840">
    <property type="term" value="C:ribosome"/>
    <property type="evidence" value="ECO:0007669"/>
    <property type="project" value="UniProtKB-KW"/>
</dbReference>
<organism evidence="5 6">
    <name type="scientific">Phomopsis amygdali</name>
    <name type="common">Fusicoccum amygdali</name>
    <dbReference type="NCBI Taxonomy" id="1214568"/>
    <lineage>
        <taxon>Eukaryota</taxon>
        <taxon>Fungi</taxon>
        <taxon>Dikarya</taxon>
        <taxon>Ascomycota</taxon>
        <taxon>Pezizomycotina</taxon>
        <taxon>Sordariomycetes</taxon>
        <taxon>Sordariomycetidae</taxon>
        <taxon>Diaporthales</taxon>
        <taxon>Diaporthaceae</taxon>
        <taxon>Diaporthe</taxon>
    </lineage>
</organism>
<keyword evidence="6" id="KW-1185">Reference proteome</keyword>
<gene>
    <name evidence="5" type="ORF">N8I77_009035</name>
</gene>
<evidence type="ECO:0000256" key="1">
    <source>
        <dbReference type="ARBA" id="ARBA00010111"/>
    </source>
</evidence>
<dbReference type="GO" id="GO:0003735">
    <property type="term" value="F:structural constituent of ribosome"/>
    <property type="evidence" value="ECO:0007669"/>
    <property type="project" value="InterPro"/>
</dbReference>
<evidence type="ECO:0000256" key="4">
    <source>
        <dbReference type="SAM" id="MobiDB-lite"/>
    </source>
</evidence>
<dbReference type="EMBL" id="JAUJFL010000005">
    <property type="protein sequence ID" value="KAK2602509.1"/>
    <property type="molecule type" value="Genomic_DNA"/>
</dbReference>
<accession>A0AAD9W214</accession>
<dbReference type="Gene3D" id="1.10.287.3980">
    <property type="match status" value="1"/>
</dbReference>
<dbReference type="NCBIfam" id="TIGR01030">
    <property type="entry name" value="rpmH_bact"/>
    <property type="match status" value="1"/>
</dbReference>
<comment type="similarity">
    <text evidence="1">Belongs to the bacterial ribosomal protein bL34 family.</text>
</comment>
<dbReference type="AlphaFoldDB" id="A0AAD9W214"/>
<dbReference type="GO" id="GO:1990904">
    <property type="term" value="C:ribonucleoprotein complex"/>
    <property type="evidence" value="ECO:0007669"/>
    <property type="project" value="UniProtKB-KW"/>
</dbReference>
<dbReference type="HAMAP" id="MF_00391">
    <property type="entry name" value="Ribosomal_bL34"/>
    <property type="match status" value="1"/>
</dbReference>
<protein>
    <recommendedName>
        <fullName evidence="7">Ribosomal protein L34</fullName>
    </recommendedName>
</protein>
<sequence>MLLKMHTYQSSQPSGLPIHWRTVTMSRLFAQSALRAAVRDVARQPTLTRSFSSLPALRPGLSAQPSLFARRPAAGLLAPSAFTPTTTATTDAVGATADVVPRAAVTSHPALAGVGSQIRCGPRRYMNMNRPSRLIRMRRHGFLSRVRTRSGRKMLQRRKTKGRKMLSA</sequence>
<proteinExistence type="inferred from homology"/>
<evidence type="ECO:0000256" key="2">
    <source>
        <dbReference type="ARBA" id="ARBA00022980"/>
    </source>
</evidence>
<dbReference type="Pfam" id="PF00468">
    <property type="entry name" value="Ribosomal_L34"/>
    <property type="match status" value="1"/>
</dbReference>
<comment type="caution">
    <text evidence="5">The sequence shown here is derived from an EMBL/GenBank/DDBJ whole genome shotgun (WGS) entry which is preliminary data.</text>
</comment>
<evidence type="ECO:0000313" key="5">
    <source>
        <dbReference type="EMBL" id="KAK2602509.1"/>
    </source>
</evidence>